<protein>
    <submittedName>
        <fullName evidence="2">Uncharacterized protein</fullName>
    </submittedName>
</protein>
<dbReference type="AlphaFoldDB" id="A0A2W1BT26"/>
<feature type="region of interest" description="Disordered" evidence="1">
    <location>
        <begin position="16"/>
        <end position="40"/>
    </location>
</feature>
<dbReference type="Proteomes" id="UP000249218">
    <property type="component" value="Unassembled WGS sequence"/>
</dbReference>
<sequence>MSPHLFCSQRLLSRTQNQQNRRDCKNQMRGKVDTAKETSGAGATGKVQVLVFYQNNLPLNFVALLYIRCVKADAAKCQYFTWSVCLSSQPTSREFLVLAHRIVLNI</sequence>
<keyword evidence="3" id="KW-1185">Reference proteome</keyword>
<name>A0A2W1BT26_HELAM</name>
<evidence type="ECO:0000256" key="1">
    <source>
        <dbReference type="SAM" id="MobiDB-lite"/>
    </source>
</evidence>
<evidence type="ECO:0000313" key="2">
    <source>
        <dbReference type="EMBL" id="PZC75786.1"/>
    </source>
</evidence>
<gene>
    <name evidence="2" type="primary">HaOG205652</name>
    <name evidence="2" type="ORF">B5X24_HaOG205652</name>
</gene>
<dbReference type="EMBL" id="KZ149982">
    <property type="protein sequence ID" value="PZC75786.1"/>
    <property type="molecule type" value="Genomic_DNA"/>
</dbReference>
<feature type="compositionally biased region" description="Basic and acidic residues" evidence="1">
    <location>
        <begin position="20"/>
        <end position="36"/>
    </location>
</feature>
<evidence type="ECO:0000313" key="3">
    <source>
        <dbReference type="Proteomes" id="UP000249218"/>
    </source>
</evidence>
<proteinExistence type="predicted"/>
<organism evidence="2 3">
    <name type="scientific">Helicoverpa armigera</name>
    <name type="common">Cotton bollworm</name>
    <name type="synonym">Heliothis armigera</name>
    <dbReference type="NCBI Taxonomy" id="29058"/>
    <lineage>
        <taxon>Eukaryota</taxon>
        <taxon>Metazoa</taxon>
        <taxon>Ecdysozoa</taxon>
        <taxon>Arthropoda</taxon>
        <taxon>Hexapoda</taxon>
        <taxon>Insecta</taxon>
        <taxon>Pterygota</taxon>
        <taxon>Neoptera</taxon>
        <taxon>Endopterygota</taxon>
        <taxon>Lepidoptera</taxon>
        <taxon>Glossata</taxon>
        <taxon>Ditrysia</taxon>
        <taxon>Noctuoidea</taxon>
        <taxon>Noctuidae</taxon>
        <taxon>Heliothinae</taxon>
        <taxon>Helicoverpa</taxon>
    </lineage>
</organism>
<accession>A0A2W1BT26</accession>
<reference evidence="2 3" key="1">
    <citation type="journal article" date="2017" name="BMC Biol.">
        <title>Genomic innovations, transcriptional plasticity and gene loss underlying the evolution and divergence of two highly polyphagous and invasive Helicoverpa pest species.</title>
        <authorList>
            <person name="Pearce S.L."/>
            <person name="Clarke D.F."/>
            <person name="East P.D."/>
            <person name="Elfekih S."/>
            <person name="Gordon K.H."/>
            <person name="Jermiin L.S."/>
            <person name="McGaughran A."/>
            <person name="Oakeshott J.G."/>
            <person name="Papanikolaou A."/>
            <person name="Perera O.P."/>
            <person name="Rane R.V."/>
            <person name="Richards S."/>
            <person name="Tay W.T."/>
            <person name="Walsh T.K."/>
            <person name="Anderson A."/>
            <person name="Anderson C.J."/>
            <person name="Asgari S."/>
            <person name="Board P.G."/>
            <person name="Bretschneider A."/>
            <person name="Campbell P.M."/>
            <person name="Chertemps T."/>
            <person name="Christeller J.T."/>
            <person name="Coppin C.W."/>
            <person name="Downes S.J."/>
            <person name="Duan G."/>
            <person name="Farnsworth C.A."/>
            <person name="Good R.T."/>
            <person name="Han L.B."/>
            <person name="Han Y.C."/>
            <person name="Hatje K."/>
            <person name="Horne I."/>
            <person name="Huang Y.P."/>
            <person name="Hughes D.S."/>
            <person name="Jacquin-Joly E."/>
            <person name="James W."/>
            <person name="Jhangiani S."/>
            <person name="Kollmar M."/>
            <person name="Kuwar S.S."/>
            <person name="Li S."/>
            <person name="Liu N.Y."/>
            <person name="Maibeche M.T."/>
            <person name="Miller J.R."/>
            <person name="Montagne N."/>
            <person name="Perry T."/>
            <person name="Qu J."/>
            <person name="Song S.V."/>
            <person name="Sutton G.G."/>
            <person name="Vogel H."/>
            <person name="Walenz B.P."/>
            <person name="Xu W."/>
            <person name="Zhang H.J."/>
            <person name="Zou Z."/>
            <person name="Batterham P."/>
            <person name="Edwards O.R."/>
            <person name="Feyereisen R."/>
            <person name="Gibbs R.A."/>
            <person name="Heckel D.G."/>
            <person name="McGrath A."/>
            <person name="Robin C."/>
            <person name="Scherer S.E."/>
            <person name="Worley K.C."/>
            <person name="Wu Y.D."/>
        </authorList>
    </citation>
    <scope>NUCLEOTIDE SEQUENCE [LARGE SCALE GENOMIC DNA]</scope>
    <source>
        <strain evidence="2">Harm_GR_Male_#8</strain>
        <tissue evidence="2">Whole organism</tissue>
    </source>
</reference>